<organism evidence="1 2">
    <name type="scientific">Ruminococcus albus 8</name>
    <dbReference type="NCBI Taxonomy" id="246199"/>
    <lineage>
        <taxon>Bacteria</taxon>
        <taxon>Bacillati</taxon>
        <taxon>Bacillota</taxon>
        <taxon>Clostridia</taxon>
        <taxon>Eubacteriales</taxon>
        <taxon>Oscillospiraceae</taxon>
        <taxon>Ruminococcus</taxon>
    </lineage>
</organism>
<proteinExistence type="predicted"/>
<name>E9S8I1_RUMAL</name>
<dbReference type="RefSeq" id="WP_002847296.1">
    <property type="nucleotide sequence ID" value="NZ_ADKM02000024.1"/>
</dbReference>
<dbReference type="STRING" id="246199.CUS_5320"/>
<dbReference type="Proteomes" id="UP000004259">
    <property type="component" value="Unassembled WGS sequence"/>
</dbReference>
<gene>
    <name evidence="1" type="ORF">CUS_5320</name>
</gene>
<reference evidence="1 2" key="1">
    <citation type="submission" date="2011-02" db="EMBL/GenBank/DDBJ databases">
        <authorList>
            <person name="Nelson K.E."/>
            <person name="Sutton G."/>
            <person name="Torralba M."/>
            <person name="Durkin S."/>
            <person name="Harkins D."/>
            <person name="Montgomery R."/>
            <person name="Ziemer C."/>
            <person name="Klaassens E."/>
            <person name="Ocuiv P."/>
            <person name="Morrison M."/>
        </authorList>
    </citation>
    <scope>NUCLEOTIDE SEQUENCE [LARGE SCALE GENOMIC DNA]</scope>
    <source>
        <strain evidence="1 2">8</strain>
    </source>
</reference>
<evidence type="ECO:0000313" key="2">
    <source>
        <dbReference type="Proteomes" id="UP000004259"/>
    </source>
</evidence>
<protein>
    <submittedName>
        <fullName evidence="1">Uncharacterized protein</fullName>
    </submittedName>
</protein>
<dbReference type="EMBL" id="ADKM02000024">
    <property type="protein sequence ID" value="EGC04401.1"/>
    <property type="molecule type" value="Genomic_DNA"/>
</dbReference>
<dbReference type="eggNOG" id="ENOG5032WAC">
    <property type="taxonomic scope" value="Bacteria"/>
</dbReference>
<evidence type="ECO:0000313" key="1">
    <source>
        <dbReference type="EMBL" id="EGC04401.1"/>
    </source>
</evidence>
<keyword evidence="2" id="KW-1185">Reference proteome</keyword>
<dbReference type="AlphaFoldDB" id="E9S8I1"/>
<sequence length="283" mass="32910">MGGNMSNFRDEDYAYILGDCLHDIFYVDSSYRGKIAQMRVLSEIIVRKLIDFKPDEQLTIGDKEVLKKVKALTYGDHFKKCILAVKNDTTDYYAANSCSHSKVRSQITQDDYTKIHDHLLDLISCLFIQFFSKHSFGTNDKIVRCFSLLPPIIRYKVLCYLYSVDNNNKTVIDKLVLVILKEFGTEKATQWVEDNKSHLITIPMLCSENMYEHSMKTISTKLKATYQTIEEAKAFFDHNKKPFVEDTDEEVREFAKLMEFFYTGRKVDTAIIPSEYVVSFHDK</sequence>
<comment type="caution">
    <text evidence="1">The sequence shown here is derived from an EMBL/GenBank/DDBJ whole genome shotgun (WGS) entry which is preliminary data.</text>
</comment>
<dbReference type="OrthoDB" id="2215378at2"/>
<accession>E9S8I1</accession>